<sequence>MLRSTLAMVSGDILGCLGALDGTHVEVRVADSEKGRYWNRKGQIFVNVLGVCDIEGKFIYVLSGWEGSAADSRILRDAVNRPTGLKVPNGNYYLCDNGYPNGEGFLTPYRGVRYHLKEWDRGGGGPQSPQELFNLKHASARNVIERTFGLLKTRWGFLEALHITQSKRRIMSLNDEEGTSKPRRCRDPTAMTMRYKSWPFFPAWREIFRKDRASGEQAEDINEIVNEKIPLKTMTTMTFMSQWHNGALNLDSPGMTLIIHQTHKDTLILLSTLPPATRRVRAQLKRENDRLGELAKKLFFDYEEVEKRSGVYEAVGNVLGIDLTEQLLISDRLVENPKKMDLFFSLPDDARARMPCY</sequence>
<evidence type="ECO:0000256" key="4">
    <source>
        <dbReference type="ARBA" id="ARBA00022722"/>
    </source>
</evidence>
<evidence type="ECO:0000256" key="6">
    <source>
        <dbReference type="ARBA" id="ARBA00022801"/>
    </source>
</evidence>
<dbReference type="GO" id="GO:0016787">
    <property type="term" value="F:hydrolase activity"/>
    <property type="evidence" value="ECO:0007669"/>
    <property type="project" value="UniProtKB-KW"/>
</dbReference>
<dbReference type="GO" id="GO:0046872">
    <property type="term" value="F:metal ion binding"/>
    <property type="evidence" value="ECO:0007669"/>
    <property type="project" value="UniProtKB-KW"/>
</dbReference>
<dbReference type="InterPro" id="IPR045249">
    <property type="entry name" value="HARBI1-like"/>
</dbReference>
<evidence type="ECO:0000256" key="7">
    <source>
        <dbReference type="ARBA" id="ARBA00023242"/>
    </source>
</evidence>
<dbReference type="PANTHER" id="PTHR22930">
    <property type="match status" value="1"/>
</dbReference>
<dbReference type="PANTHER" id="PTHR22930:SF281">
    <property type="entry name" value="NUCLEASE"/>
    <property type="match status" value="1"/>
</dbReference>
<protein>
    <recommendedName>
        <fullName evidence="8">DDE Tnp4 domain-containing protein</fullName>
    </recommendedName>
</protein>
<dbReference type="GO" id="GO:0004518">
    <property type="term" value="F:nuclease activity"/>
    <property type="evidence" value="ECO:0007669"/>
    <property type="project" value="UniProtKB-KW"/>
</dbReference>
<proteinExistence type="inferred from homology"/>
<accession>A0AAE1W7U9</accession>
<evidence type="ECO:0000259" key="8">
    <source>
        <dbReference type="Pfam" id="PF13359"/>
    </source>
</evidence>
<keyword evidence="4" id="KW-0540">Nuclease</keyword>
<name>A0AAE1W7U9_9LAMI</name>
<comment type="cofactor">
    <cofactor evidence="1">
        <name>a divalent metal cation</name>
        <dbReference type="ChEBI" id="CHEBI:60240"/>
    </cofactor>
</comment>
<dbReference type="AlphaFoldDB" id="A0AAE1W7U9"/>
<comment type="similarity">
    <text evidence="3">Belongs to the HARBI1 family.</text>
</comment>
<feature type="domain" description="DDE Tnp4" evidence="8">
    <location>
        <begin position="20"/>
        <end position="163"/>
    </location>
</feature>
<evidence type="ECO:0000256" key="2">
    <source>
        <dbReference type="ARBA" id="ARBA00004123"/>
    </source>
</evidence>
<comment type="caution">
    <text evidence="9">The sequence shown here is derived from an EMBL/GenBank/DDBJ whole genome shotgun (WGS) entry which is preliminary data.</text>
</comment>
<gene>
    <name evidence="9" type="ORF">Sango_2431000</name>
</gene>
<evidence type="ECO:0000313" key="10">
    <source>
        <dbReference type="Proteomes" id="UP001289374"/>
    </source>
</evidence>
<dbReference type="InterPro" id="IPR027806">
    <property type="entry name" value="HARBI1_dom"/>
</dbReference>
<dbReference type="GO" id="GO:0005634">
    <property type="term" value="C:nucleus"/>
    <property type="evidence" value="ECO:0007669"/>
    <property type="project" value="UniProtKB-SubCell"/>
</dbReference>
<evidence type="ECO:0000313" key="9">
    <source>
        <dbReference type="EMBL" id="KAK4388244.1"/>
    </source>
</evidence>
<keyword evidence="10" id="KW-1185">Reference proteome</keyword>
<evidence type="ECO:0000256" key="1">
    <source>
        <dbReference type="ARBA" id="ARBA00001968"/>
    </source>
</evidence>
<keyword evidence="7" id="KW-0539">Nucleus</keyword>
<dbReference type="Proteomes" id="UP001289374">
    <property type="component" value="Unassembled WGS sequence"/>
</dbReference>
<dbReference type="Pfam" id="PF13359">
    <property type="entry name" value="DDE_Tnp_4"/>
    <property type="match status" value="1"/>
</dbReference>
<organism evidence="9 10">
    <name type="scientific">Sesamum angolense</name>
    <dbReference type="NCBI Taxonomy" id="2727404"/>
    <lineage>
        <taxon>Eukaryota</taxon>
        <taxon>Viridiplantae</taxon>
        <taxon>Streptophyta</taxon>
        <taxon>Embryophyta</taxon>
        <taxon>Tracheophyta</taxon>
        <taxon>Spermatophyta</taxon>
        <taxon>Magnoliopsida</taxon>
        <taxon>eudicotyledons</taxon>
        <taxon>Gunneridae</taxon>
        <taxon>Pentapetalae</taxon>
        <taxon>asterids</taxon>
        <taxon>lamiids</taxon>
        <taxon>Lamiales</taxon>
        <taxon>Pedaliaceae</taxon>
        <taxon>Sesamum</taxon>
    </lineage>
</organism>
<keyword evidence="5" id="KW-0479">Metal-binding</keyword>
<comment type="subcellular location">
    <subcellularLocation>
        <location evidence="2">Nucleus</location>
    </subcellularLocation>
</comment>
<keyword evidence="6" id="KW-0378">Hydrolase</keyword>
<dbReference type="EMBL" id="JACGWL010000014">
    <property type="protein sequence ID" value="KAK4388244.1"/>
    <property type="molecule type" value="Genomic_DNA"/>
</dbReference>
<reference evidence="9" key="2">
    <citation type="journal article" date="2024" name="Plant">
        <title>Genomic evolution and insights into agronomic trait innovations of Sesamum species.</title>
        <authorList>
            <person name="Miao H."/>
            <person name="Wang L."/>
            <person name="Qu L."/>
            <person name="Liu H."/>
            <person name="Sun Y."/>
            <person name="Le M."/>
            <person name="Wang Q."/>
            <person name="Wei S."/>
            <person name="Zheng Y."/>
            <person name="Lin W."/>
            <person name="Duan Y."/>
            <person name="Cao H."/>
            <person name="Xiong S."/>
            <person name="Wang X."/>
            <person name="Wei L."/>
            <person name="Li C."/>
            <person name="Ma Q."/>
            <person name="Ju M."/>
            <person name="Zhao R."/>
            <person name="Li G."/>
            <person name="Mu C."/>
            <person name="Tian Q."/>
            <person name="Mei H."/>
            <person name="Zhang T."/>
            <person name="Gao T."/>
            <person name="Zhang H."/>
        </authorList>
    </citation>
    <scope>NUCLEOTIDE SEQUENCE</scope>
    <source>
        <strain evidence="9">K16</strain>
    </source>
</reference>
<evidence type="ECO:0000256" key="5">
    <source>
        <dbReference type="ARBA" id="ARBA00022723"/>
    </source>
</evidence>
<reference evidence="9" key="1">
    <citation type="submission" date="2020-06" db="EMBL/GenBank/DDBJ databases">
        <authorList>
            <person name="Li T."/>
            <person name="Hu X."/>
            <person name="Zhang T."/>
            <person name="Song X."/>
            <person name="Zhang H."/>
            <person name="Dai N."/>
            <person name="Sheng W."/>
            <person name="Hou X."/>
            <person name="Wei L."/>
        </authorList>
    </citation>
    <scope>NUCLEOTIDE SEQUENCE</scope>
    <source>
        <strain evidence="9">K16</strain>
        <tissue evidence="9">Leaf</tissue>
    </source>
</reference>
<evidence type="ECO:0000256" key="3">
    <source>
        <dbReference type="ARBA" id="ARBA00006958"/>
    </source>
</evidence>